<comment type="caution">
    <text evidence="7">The sequence shown here is derived from an EMBL/GenBank/DDBJ whole genome shotgun (WGS) entry which is preliminary data.</text>
</comment>
<evidence type="ECO:0000256" key="3">
    <source>
        <dbReference type="ARBA" id="ARBA00023002"/>
    </source>
</evidence>
<accession>A0A366LQN3</accession>
<feature type="domain" description="Intradiol ring-cleavage dioxygenases" evidence="6">
    <location>
        <begin position="72"/>
        <end position="169"/>
    </location>
</feature>
<dbReference type="AlphaFoldDB" id="A0A366LQN3"/>
<dbReference type="RefSeq" id="WP_113984527.1">
    <property type="nucleotide sequence ID" value="NZ_QMEY01000018.1"/>
</dbReference>
<keyword evidence="2 7" id="KW-0223">Dioxygenase</keyword>
<dbReference type="Proteomes" id="UP000253303">
    <property type="component" value="Unassembled WGS sequence"/>
</dbReference>
<evidence type="ECO:0000313" key="7">
    <source>
        <dbReference type="EMBL" id="RBQ16206.1"/>
    </source>
</evidence>
<dbReference type="PANTHER" id="PTHR33711:SF11">
    <property type="entry name" value="DIOXYGENASE"/>
    <property type="match status" value="1"/>
</dbReference>
<dbReference type="CDD" id="cd00421">
    <property type="entry name" value="intradiol_dioxygenase"/>
    <property type="match status" value="1"/>
</dbReference>
<reference evidence="7 8" key="1">
    <citation type="submission" date="2018-06" db="EMBL/GenBank/DDBJ databases">
        <title>Sphaerisporangium craniellae sp. nov., isolated from a marine sponge in the South China Sea.</title>
        <authorList>
            <person name="Li L."/>
        </authorList>
    </citation>
    <scope>NUCLEOTIDE SEQUENCE [LARGE SCALE GENOMIC DNA]</scope>
    <source>
        <strain evidence="7 8">LHW63015</strain>
    </source>
</reference>
<evidence type="ECO:0000256" key="1">
    <source>
        <dbReference type="ARBA" id="ARBA00007825"/>
    </source>
</evidence>
<evidence type="ECO:0000259" key="6">
    <source>
        <dbReference type="Pfam" id="PF00775"/>
    </source>
</evidence>
<organism evidence="7 8">
    <name type="scientific">Spongiactinospora rosea</name>
    <dbReference type="NCBI Taxonomy" id="2248750"/>
    <lineage>
        <taxon>Bacteria</taxon>
        <taxon>Bacillati</taxon>
        <taxon>Actinomycetota</taxon>
        <taxon>Actinomycetes</taxon>
        <taxon>Streptosporangiales</taxon>
        <taxon>Streptosporangiaceae</taxon>
        <taxon>Spongiactinospora</taxon>
    </lineage>
</organism>
<keyword evidence="3" id="KW-0560">Oxidoreductase</keyword>
<name>A0A366LQN3_9ACTN</name>
<dbReference type="GO" id="GO:0008199">
    <property type="term" value="F:ferric iron binding"/>
    <property type="evidence" value="ECO:0007669"/>
    <property type="project" value="InterPro"/>
</dbReference>
<dbReference type="EMBL" id="QMEY01000018">
    <property type="protein sequence ID" value="RBQ16206.1"/>
    <property type="molecule type" value="Genomic_DNA"/>
</dbReference>
<dbReference type="Gene3D" id="2.60.130.10">
    <property type="entry name" value="Aromatic compound dioxygenase"/>
    <property type="match status" value="1"/>
</dbReference>
<evidence type="ECO:0000313" key="8">
    <source>
        <dbReference type="Proteomes" id="UP000253303"/>
    </source>
</evidence>
<dbReference type="InterPro" id="IPR050770">
    <property type="entry name" value="Intradiol_RC_Dioxygenase"/>
</dbReference>
<dbReference type="SUPFAM" id="SSF49482">
    <property type="entry name" value="Aromatic compound dioxygenase"/>
    <property type="match status" value="1"/>
</dbReference>
<keyword evidence="5" id="KW-0732">Signal</keyword>
<dbReference type="Pfam" id="PF00775">
    <property type="entry name" value="Dioxygenase_C"/>
    <property type="match status" value="1"/>
</dbReference>
<feature type="chain" id="PRO_5016653708" evidence="5">
    <location>
        <begin position="37"/>
        <end position="201"/>
    </location>
</feature>
<dbReference type="OrthoDB" id="9800887at2"/>
<dbReference type="InterPro" id="IPR000627">
    <property type="entry name" value="Intradiol_dOase_C"/>
</dbReference>
<keyword evidence="8" id="KW-1185">Reference proteome</keyword>
<gene>
    <name evidence="7" type="ORF">DP939_31835</name>
</gene>
<evidence type="ECO:0000256" key="2">
    <source>
        <dbReference type="ARBA" id="ARBA00022964"/>
    </source>
</evidence>
<sequence length="201" mass="22495">MDAEYTGRVVSRKTLLRAAILAAPIPVLLQQFPALAADTEPTPDCEPPPARTPLSPEGPEYRPTSPLRDTFTGRGAPLIVSGCVYNLSCRPIANALLDFWHADASGNYDNVGDNFRGHQFTNAQGQYRLTTIFPGLQYYGRTRHIHVKVQARGRPILTTQLFFPNEPQNILDWQYDPRLLMAVPPNQTPRQATFDFVLNFS</sequence>
<comment type="similarity">
    <text evidence="1">Belongs to the intradiol ring-cleavage dioxygenase family.</text>
</comment>
<dbReference type="PANTHER" id="PTHR33711">
    <property type="entry name" value="DIOXYGENASE, PUTATIVE (AFU_ORTHOLOGUE AFUA_2G02910)-RELATED"/>
    <property type="match status" value="1"/>
</dbReference>
<feature type="signal peptide" evidence="5">
    <location>
        <begin position="1"/>
        <end position="36"/>
    </location>
</feature>
<protein>
    <submittedName>
        <fullName evidence="7">Dioxygenase</fullName>
    </submittedName>
</protein>
<feature type="region of interest" description="Disordered" evidence="4">
    <location>
        <begin position="38"/>
        <end position="68"/>
    </location>
</feature>
<evidence type="ECO:0000256" key="4">
    <source>
        <dbReference type="SAM" id="MobiDB-lite"/>
    </source>
</evidence>
<evidence type="ECO:0000256" key="5">
    <source>
        <dbReference type="SAM" id="SignalP"/>
    </source>
</evidence>
<dbReference type="InterPro" id="IPR015889">
    <property type="entry name" value="Intradiol_dOase_core"/>
</dbReference>
<proteinExistence type="inferred from homology"/>
<dbReference type="GO" id="GO:0016702">
    <property type="term" value="F:oxidoreductase activity, acting on single donors with incorporation of molecular oxygen, incorporation of two atoms of oxygen"/>
    <property type="evidence" value="ECO:0007669"/>
    <property type="project" value="InterPro"/>
</dbReference>